<dbReference type="WBParaSite" id="nRc.2.0.1.t31912-RA">
    <property type="protein sequence ID" value="nRc.2.0.1.t31912-RA"/>
    <property type="gene ID" value="nRc.2.0.1.g31912"/>
</dbReference>
<proteinExistence type="predicted"/>
<keyword evidence="1" id="KW-1185">Reference proteome</keyword>
<dbReference type="Proteomes" id="UP000887565">
    <property type="component" value="Unplaced"/>
</dbReference>
<evidence type="ECO:0000313" key="1">
    <source>
        <dbReference type="Proteomes" id="UP000887565"/>
    </source>
</evidence>
<protein>
    <submittedName>
        <fullName evidence="2">NADH dehydrogenase [ubiquinone] 1 beta subcomplex subunit 7</fullName>
    </submittedName>
</protein>
<evidence type="ECO:0000313" key="2">
    <source>
        <dbReference type="WBParaSite" id="nRc.2.0.1.t31912-RA"/>
    </source>
</evidence>
<accession>A0A915JZS1</accession>
<dbReference type="Pfam" id="PF05676">
    <property type="entry name" value="NDUF_B7"/>
    <property type="match status" value="1"/>
</dbReference>
<name>A0A915JZS1_ROMCU</name>
<organism evidence="1 2">
    <name type="scientific">Romanomermis culicivorax</name>
    <name type="common">Nematode worm</name>
    <dbReference type="NCBI Taxonomy" id="13658"/>
    <lineage>
        <taxon>Eukaryota</taxon>
        <taxon>Metazoa</taxon>
        <taxon>Ecdysozoa</taxon>
        <taxon>Nematoda</taxon>
        <taxon>Enoplea</taxon>
        <taxon>Dorylaimia</taxon>
        <taxon>Mermithida</taxon>
        <taxon>Mermithoidea</taxon>
        <taxon>Mermithidae</taxon>
        <taxon>Romanomermis</taxon>
    </lineage>
</organism>
<dbReference type="AlphaFoldDB" id="A0A915JZS1"/>
<dbReference type="GO" id="GO:0005739">
    <property type="term" value="C:mitochondrion"/>
    <property type="evidence" value="ECO:0007669"/>
    <property type="project" value="InterPro"/>
</dbReference>
<dbReference type="InterPro" id="IPR008698">
    <property type="entry name" value="NDUB7"/>
</dbReference>
<sequence>MDNFPFTQHKCSAIEHDYEVCQWEDMILRVKEYEREKQQSQKNVIGEDYQNEHRVLNRDVL</sequence>
<reference evidence="2" key="1">
    <citation type="submission" date="2022-11" db="UniProtKB">
        <authorList>
            <consortium name="WormBaseParasite"/>
        </authorList>
    </citation>
    <scope>IDENTIFICATION</scope>
</reference>